<name>A0A4Y7PML6_9AGAM</name>
<dbReference type="AlphaFoldDB" id="A0A4Y7PML6"/>
<dbReference type="Gene3D" id="3.80.10.10">
    <property type="entry name" value="Ribonuclease Inhibitor"/>
    <property type="match status" value="1"/>
</dbReference>
<sequence>MSRSHQQDLQLTCKNVAVGDEGYFKTFFNSLLPQSIRWTYLHIDKRLLQFIPSNLPLIRVHSLVLNHVQDSFQGGLCAIPPIFPNLRVFGGANAIPMFTTYPSSLTTCVLSWHGMRLRVIPLLTCLAHLVSVRTLTLCIGDDYPSDLPQDSPTPTHTLLCTMPNVVTVSVRFDGEFKWRIVKGIFSFLVLPKLDDATISFRKCTTADGLLDVLEVLRRLVRLSNRPFQNVHTLCVDVVECEDSSVREADILKLLLEPLPTVRDLTINIPTAEFAGSCVVQSDGDSATRPTEVTRNQFSSLETLRLINCHHLTERKLRALAKNLWNNTPSNGLQLLEVIECREISEVFLLELSSIMGDSLKWNFPSWRRRKESSDDDCITASSRTQKAS</sequence>
<dbReference type="InterPro" id="IPR032675">
    <property type="entry name" value="LRR_dom_sf"/>
</dbReference>
<proteinExistence type="predicted"/>
<dbReference type="OrthoDB" id="550575at2759"/>
<organism evidence="1 2">
    <name type="scientific">Rickenella mellea</name>
    <dbReference type="NCBI Taxonomy" id="50990"/>
    <lineage>
        <taxon>Eukaryota</taxon>
        <taxon>Fungi</taxon>
        <taxon>Dikarya</taxon>
        <taxon>Basidiomycota</taxon>
        <taxon>Agaricomycotina</taxon>
        <taxon>Agaricomycetes</taxon>
        <taxon>Hymenochaetales</taxon>
        <taxon>Rickenellaceae</taxon>
        <taxon>Rickenella</taxon>
    </lineage>
</organism>
<dbReference type="STRING" id="50990.A0A4Y7PML6"/>
<evidence type="ECO:0008006" key="3">
    <source>
        <dbReference type="Google" id="ProtNLM"/>
    </source>
</evidence>
<evidence type="ECO:0000313" key="2">
    <source>
        <dbReference type="Proteomes" id="UP000294933"/>
    </source>
</evidence>
<accession>A0A4Y7PML6</accession>
<dbReference type="Proteomes" id="UP000294933">
    <property type="component" value="Unassembled WGS sequence"/>
</dbReference>
<dbReference type="VEuPathDB" id="FungiDB:BD410DRAFT_844250"/>
<dbReference type="EMBL" id="ML170238">
    <property type="protein sequence ID" value="TDL16657.1"/>
    <property type="molecule type" value="Genomic_DNA"/>
</dbReference>
<gene>
    <name evidence="1" type="ORF">BD410DRAFT_844250</name>
</gene>
<protein>
    <recommendedName>
        <fullName evidence="3">F-box domain-containing protein</fullName>
    </recommendedName>
</protein>
<evidence type="ECO:0000313" key="1">
    <source>
        <dbReference type="EMBL" id="TDL16657.1"/>
    </source>
</evidence>
<reference evidence="1 2" key="1">
    <citation type="submission" date="2018-06" db="EMBL/GenBank/DDBJ databases">
        <title>A transcriptomic atlas of mushroom development highlights an independent origin of complex multicellularity.</title>
        <authorList>
            <consortium name="DOE Joint Genome Institute"/>
            <person name="Krizsan K."/>
            <person name="Almasi E."/>
            <person name="Merenyi Z."/>
            <person name="Sahu N."/>
            <person name="Viragh M."/>
            <person name="Koszo T."/>
            <person name="Mondo S."/>
            <person name="Kiss B."/>
            <person name="Balint B."/>
            <person name="Kues U."/>
            <person name="Barry K."/>
            <person name="Hegedus J.C."/>
            <person name="Henrissat B."/>
            <person name="Johnson J."/>
            <person name="Lipzen A."/>
            <person name="Ohm R."/>
            <person name="Nagy I."/>
            <person name="Pangilinan J."/>
            <person name="Yan J."/>
            <person name="Xiong Y."/>
            <person name="Grigoriev I.V."/>
            <person name="Hibbett D.S."/>
            <person name="Nagy L.G."/>
        </authorList>
    </citation>
    <scope>NUCLEOTIDE SEQUENCE [LARGE SCALE GENOMIC DNA]</scope>
    <source>
        <strain evidence="1 2">SZMC22713</strain>
    </source>
</reference>
<keyword evidence="2" id="KW-1185">Reference proteome</keyword>